<sequence length="124" mass="13532">MTSRIRLAVRLLACVTALASGAASADEPPRFNYPTTARVEYVQECVNGQGGDFVSLYKCSCAIDKIANALPYDDYVQASTFARYATLPGEGGGIFRDTDDAKKTARGYRELESKAYSECGLKRR</sequence>
<evidence type="ECO:0000256" key="1">
    <source>
        <dbReference type="SAM" id="SignalP"/>
    </source>
</evidence>
<keyword evidence="1" id="KW-0732">Signal</keyword>
<name>A0A8B6X1R9_9BURK</name>
<evidence type="ECO:0000313" key="2">
    <source>
        <dbReference type="Proteomes" id="UP000675920"/>
    </source>
</evidence>
<dbReference type="Proteomes" id="UP000675920">
    <property type="component" value="Unplaced"/>
</dbReference>
<protein>
    <recommendedName>
        <fullName evidence="4">Secreted protein</fullName>
    </recommendedName>
</protein>
<proteinExistence type="predicted"/>
<evidence type="ECO:0000313" key="3">
    <source>
        <dbReference type="RefSeq" id="WP_028310142.1"/>
    </source>
</evidence>
<reference evidence="3" key="1">
    <citation type="submission" date="2025-08" db="UniProtKB">
        <authorList>
            <consortium name="RefSeq"/>
        </authorList>
    </citation>
    <scope>IDENTIFICATION</scope>
</reference>
<dbReference type="OrthoDB" id="8563102at2"/>
<dbReference type="AlphaFoldDB" id="A0A8B6X1R9"/>
<feature type="signal peptide" evidence="1">
    <location>
        <begin position="1"/>
        <end position="25"/>
    </location>
</feature>
<organism evidence="2 3">
    <name type="scientific">Derxia gummosa DSM 723</name>
    <dbReference type="NCBI Taxonomy" id="1121388"/>
    <lineage>
        <taxon>Bacteria</taxon>
        <taxon>Pseudomonadati</taxon>
        <taxon>Pseudomonadota</taxon>
        <taxon>Betaproteobacteria</taxon>
        <taxon>Burkholderiales</taxon>
        <taxon>Alcaligenaceae</taxon>
        <taxon>Derxia</taxon>
    </lineage>
</organism>
<dbReference type="RefSeq" id="WP_028310142.1">
    <property type="nucleotide sequence ID" value="NZ_AXWS01000007.1"/>
</dbReference>
<evidence type="ECO:0008006" key="4">
    <source>
        <dbReference type="Google" id="ProtNLM"/>
    </source>
</evidence>
<accession>A0A8B6X1R9</accession>
<keyword evidence="2" id="KW-1185">Reference proteome</keyword>
<feature type="chain" id="PRO_5034981632" description="Secreted protein" evidence="1">
    <location>
        <begin position="26"/>
        <end position="124"/>
    </location>
</feature>